<organism evidence="1 2">
    <name type="scientific">Dyadobacter chenwenxiniae</name>
    <dbReference type="NCBI Taxonomy" id="2906456"/>
    <lineage>
        <taxon>Bacteria</taxon>
        <taxon>Pseudomonadati</taxon>
        <taxon>Bacteroidota</taxon>
        <taxon>Cytophagia</taxon>
        <taxon>Cytophagales</taxon>
        <taxon>Spirosomataceae</taxon>
        <taxon>Dyadobacter</taxon>
    </lineage>
</organism>
<proteinExistence type="predicted"/>
<evidence type="ECO:0000313" key="2">
    <source>
        <dbReference type="Proteomes" id="UP001139000"/>
    </source>
</evidence>
<dbReference type="Gene3D" id="6.10.250.330">
    <property type="match status" value="1"/>
</dbReference>
<dbReference type="RefSeq" id="WP_234656526.1">
    <property type="nucleotide sequence ID" value="NZ_CP094997.1"/>
</dbReference>
<comment type="caution">
    <text evidence="1">The sequence shown here is derived from an EMBL/GenBank/DDBJ whole genome shotgun (WGS) entry which is preliminary data.</text>
</comment>
<dbReference type="Proteomes" id="UP001139000">
    <property type="component" value="Unassembled WGS sequence"/>
</dbReference>
<gene>
    <name evidence="1" type="ORF">LXM26_18735</name>
</gene>
<sequence length="68" mass="8038">MLRLALSTERGKRSILRFLSRKARKKKAVEMDATEYLMSNPVNREYLLQAIDDIENGRNIIYRELIEP</sequence>
<evidence type="ECO:0000313" key="1">
    <source>
        <dbReference type="EMBL" id="MCF0063556.1"/>
    </source>
</evidence>
<reference evidence="1" key="1">
    <citation type="submission" date="2021-12" db="EMBL/GenBank/DDBJ databases">
        <title>Novel species in genus Dyadobacter.</title>
        <authorList>
            <person name="Ma C."/>
        </authorList>
    </citation>
    <scope>NUCLEOTIDE SEQUENCE</scope>
    <source>
        <strain evidence="1">LJ419</strain>
    </source>
</reference>
<dbReference type="AlphaFoldDB" id="A0A9X1PMG9"/>
<name>A0A9X1PMG9_9BACT</name>
<accession>A0A9X1PMG9</accession>
<keyword evidence="2" id="KW-1185">Reference proteome</keyword>
<protein>
    <submittedName>
        <fullName evidence="1">Uncharacterized protein</fullName>
    </submittedName>
</protein>
<dbReference type="EMBL" id="JAJTTC010000005">
    <property type="protein sequence ID" value="MCF0063556.1"/>
    <property type="molecule type" value="Genomic_DNA"/>
</dbReference>